<protein>
    <submittedName>
        <fullName evidence="1">Uncharacterized protein</fullName>
    </submittedName>
</protein>
<dbReference type="Proteomes" id="UP001143910">
    <property type="component" value="Unassembled WGS sequence"/>
</dbReference>
<gene>
    <name evidence="1" type="ORF">NQ176_g6183</name>
</gene>
<comment type="caution">
    <text evidence="1">The sequence shown here is derived from an EMBL/GenBank/DDBJ whole genome shotgun (WGS) entry which is preliminary data.</text>
</comment>
<reference evidence="1" key="1">
    <citation type="submission" date="2022-08" db="EMBL/GenBank/DDBJ databases">
        <title>Genome Sequence of Lecanicillium fungicola.</title>
        <authorList>
            <person name="Buettner E."/>
        </authorList>
    </citation>
    <scope>NUCLEOTIDE SEQUENCE</scope>
    <source>
        <strain evidence="1">Babe33</strain>
    </source>
</reference>
<proteinExistence type="predicted"/>
<evidence type="ECO:0000313" key="2">
    <source>
        <dbReference type="Proteomes" id="UP001143910"/>
    </source>
</evidence>
<dbReference type="EMBL" id="JANJQO010000861">
    <property type="protein sequence ID" value="KAJ2974200.1"/>
    <property type="molecule type" value="Genomic_DNA"/>
</dbReference>
<sequence length="690" mass="77507">MVVNHKLTAESLVEIPKRSPVVPNFDGQYGLYSLSTHKIGQGTTKEVRVVHLSSNRSHKLTDDPGVHDACWILKTNDIIYLKAGEAGRTEVHYWKGFGKAGFKLAEFDAALSNLKLKALDDGTVVFMVTALADDAGILYNDKTEEKPDSGRLFKNSNVRIWDELYHEHRYSLWYNLLRRNSDRTWQLPNLLHNLVLEGNIEAPYGMYKSSFTPAADNFDISHRGVAFIGRDLDKNSPRQSENSYPYFVTIDSYMLPPARAPEPISIPPKLQGYTTCIRQSPDASTVGFLFAREGGDVEDRHLYIAIARYRMTTTTPPTSFTFAGDSFSCVMSSDQCGRVVLSHMRLCEGTSPVLIFNEGSAAAFYPLVDGDWTRLLVSSSSFIDNSTWQIVDVEEAKVARTISSATRAGRKLGLHADMVSEFWFEGSEQTCMHSFMLRPSDFDENKTYPWILAPHGGPEGAWSDGWKQQFHAAAWAEQGFIVILPNITGSTGFGTKFRDDVRGSWAGRPVQDLLELIKYLETIPYLDQDKAIIFGASFGAYMISCLCSQEIITKFCGAIWHDGIFSLPTWLIQTDQIVNDGSFGESVFPWIEPANLDQFNPARPDRLAHFRNAPPTLVTNGDKDYRSPTTEALGFFRTLQGHGVPSALLTFADEGHWIMRDENSLRWYRTAFEWANSCITGKIKRGETDY</sequence>
<keyword evidence="2" id="KW-1185">Reference proteome</keyword>
<organism evidence="1 2">
    <name type="scientific">Zarea fungicola</name>
    <dbReference type="NCBI Taxonomy" id="93591"/>
    <lineage>
        <taxon>Eukaryota</taxon>
        <taxon>Fungi</taxon>
        <taxon>Dikarya</taxon>
        <taxon>Ascomycota</taxon>
        <taxon>Pezizomycotina</taxon>
        <taxon>Sordariomycetes</taxon>
        <taxon>Hypocreomycetidae</taxon>
        <taxon>Hypocreales</taxon>
        <taxon>Cordycipitaceae</taxon>
        <taxon>Zarea</taxon>
    </lineage>
</organism>
<name>A0ACC1N541_9HYPO</name>
<evidence type="ECO:0000313" key="1">
    <source>
        <dbReference type="EMBL" id="KAJ2974200.1"/>
    </source>
</evidence>
<accession>A0ACC1N541</accession>